<dbReference type="SUPFAM" id="SSF49854">
    <property type="entry name" value="Spermadhesin, CUB domain"/>
    <property type="match status" value="1"/>
</dbReference>
<evidence type="ECO:0000313" key="1">
    <source>
        <dbReference type="Ensembl" id="ENSCCRP00010079215.1"/>
    </source>
</evidence>
<protein>
    <submittedName>
        <fullName evidence="1">Uncharacterized protein</fullName>
    </submittedName>
</protein>
<dbReference type="Ensembl" id="ENSCCRT00010087877.1">
    <property type="protein sequence ID" value="ENSCCRP00010079215.1"/>
    <property type="gene ID" value="ENSCCRG00010034626.1"/>
</dbReference>
<sequence>MRNKSSTLVSGFCGQLLLQDSGTIDLRNITQARCIFAIGRPFDEVIQIKIISSTLNCRQSKYRAYISDRQESDAVLVRLTPGNGVLLFYQSIKNKKTCIFLQECDVQLFSPSGLIENPIKSAATSNTQSCRVFIDAPPAFRIQIRALSVLNNTDTNSTYILIRDVDALKMTIFRGTRLFLWSSSGSRAEVEFHGKYQQIKGMFRAEYSYINPSEKQPVK</sequence>
<accession>A0A8C1MQ37</accession>
<dbReference type="Gene3D" id="2.60.120.290">
    <property type="entry name" value="Spermadhesin, CUB domain"/>
    <property type="match status" value="1"/>
</dbReference>
<dbReference type="Proteomes" id="UP000694427">
    <property type="component" value="Unplaced"/>
</dbReference>
<dbReference type="InterPro" id="IPR035914">
    <property type="entry name" value="Sperma_CUB_dom_sf"/>
</dbReference>
<proteinExistence type="predicted"/>
<dbReference type="AlphaFoldDB" id="A0A8C1MQ37"/>
<reference evidence="1" key="2">
    <citation type="submission" date="2025-09" db="UniProtKB">
        <authorList>
            <consortium name="Ensembl"/>
        </authorList>
    </citation>
    <scope>IDENTIFICATION</scope>
</reference>
<name>A0A8C1MQ37_CYPCA</name>
<reference evidence="1" key="1">
    <citation type="submission" date="2025-08" db="UniProtKB">
        <authorList>
            <consortium name="Ensembl"/>
        </authorList>
    </citation>
    <scope>IDENTIFICATION</scope>
</reference>
<evidence type="ECO:0000313" key="2">
    <source>
        <dbReference type="Proteomes" id="UP000694427"/>
    </source>
</evidence>
<organism evidence="1 2">
    <name type="scientific">Cyprinus carpio</name>
    <name type="common">Common carp</name>
    <dbReference type="NCBI Taxonomy" id="7962"/>
    <lineage>
        <taxon>Eukaryota</taxon>
        <taxon>Metazoa</taxon>
        <taxon>Chordata</taxon>
        <taxon>Craniata</taxon>
        <taxon>Vertebrata</taxon>
        <taxon>Euteleostomi</taxon>
        <taxon>Actinopterygii</taxon>
        <taxon>Neopterygii</taxon>
        <taxon>Teleostei</taxon>
        <taxon>Ostariophysi</taxon>
        <taxon>Cypriniformes</taxon>
        <taxon>Cyprinidae</taxon>
        <taxon>Cyprininae</taxon>
        <taxon>Cyprinus</taxon>
    </lineage>
</organism>
<keyword evidence="2" id="KW-1185">Reference proteome</keyword>